<dbReference type="PANTHER" id="PTHR43861:SF1">
    <property type="entry name" value="TRANS-ACONITATE 2-METHYLTRANSFERASE"/>
    <property type="match status" value="1"/>
</dbReference>
<reference evidence="5" key="1">
    <citation type="submission" date="2016-10" db="EMBL/GenBank/DDBJ databases">
        <title>Frankia sp. NRRL B-16386 Genome sequencing.</title>
        <authorList>
            <person name="Ghodhbane-Gtari F."/>
            <person name="Swanson E."/>
            <person name="Gueddou A."/>
            <person name="Hezbri K."/>
            <person name="Ktari K."/>
            <person name="Nouioui I."/>
            <person name="Morris K."/>
            <person name="Simpson S."/>
            <person name="Abebe-Akele F."/>
            <person name="Thomas K."/>
            <person name="Gtari M."/>
            <person name="Tisa L.S."/>
        </authorList>
    </citation>
    <scope>NUCLEOTIDE SEQUENCE [LARGE SCALE GENOMIC DNA]</scope>
    <source>
        <strain evidence="5">NRRL B-16386</strain>
    </source>
</reference>
<dbReference type="Pfam" id="PF13649">
    <property type="entry name" value="Methyltransf_25"/>
    <property type="match status" value="1"/>
</dbReference>
<dbReference type="Gene3D" id="3.40.50.150">
    <property type="entry name" value="Vaccinia Virus protein VP39"/>
    <property type="match status" value="1"/>
</dbReference>
<dbReference type="Proteomes" id="UP000188929">
    <property type="component" value="Unassembled WGS sequence"/>
</dbReference>
<dbReference type="EMBL" id="MOMC01000014">
    <property type="protein sequence ID" value="ONH31990.1"/>
    <property type="molecule type" value="Genomic_DNA"/>
</dbReference>
<dbReference type="CDD" id="cd02440">
    <property type="entry name" value="AdoMet_MTases"/>
    <property type="match status" value="1"/>
</dbReference>
<name>A0A1V2IG71_9ACTN</name>
<evidence type="ECO:0000256" key="1">
    <source>
        <dbReference type="ARBA" id="ARBA00022603"/>
    </source>
</evidence>
<gene>
    <name evidence="4" type="ORF">BL253_07695</name>
</gene>
<keyword evidence="1 4" id="KW-0489">Methyltransferase</keyword>
<organism evidence="4 5">
    <name type="scientific">Pseudofrankia asymbiotica</name>
    <dbReference type="NCBI Taxonomy" id="1834516"/>
    <lineage>
        <taxon>Bacteria</taxon>
        <taxon>Bacillati</taxon>
        <taxon>Actinomycetota</taxon>
        <taxon>Actinomycetes</taxon>
        <taxon>Frankiales</taxon>
        <taxon>Frankiaceae</taxon>
        <taxon>Pseudofrankia</taxon>
    </lineage>
</organism>
<dbReference type="STRING" id="1834516.BL253_07695"/>
<evidence type="ECO:0000313" key="5">
    <source>
        <dbReference type="Proteomes" id="UP000188929"/>
    </source>
</evidence>
<comment type="caution">
    <text evidence="4">The sequence shown here is derived from an EMBL/GenBank/DDBJ whole genome shotgun (WGS) entry which is preliminary data.</text>
</comment>
<evidence type="ECO:0000259" key="3">
    <source>
        <dbReference type="Pfam" id="PF13649"/>
    </source>
</evidence>
<dbReference type="RefSeq" id="WP_076814893.1">
    <property type="nucleotide sequence ID" value="NZ_MOMC01000014.1"/>
</dbReference>
<dbReference type="GO" id="GO:0032259">
    <property type="term" value="P:methylation"/>
    <property type="evidence" value="ECO:0007669"/>
    <property type="project" value="UniProtKB-KW"/>
</dbReference>
<dbReference type="InterPro" id="IPR041698">
    <property type="entry name" value="Methyltransf_25"/>
</dbReference>
<keyword evidence="2 4" id="KW-0808">Transferase</keyword>
<sequence length="250" mass="27198">MAREWDATTYDSLPLPHERWGQRTLARLELDGTETVLDAGAGTGRDTVALLEAVPDGRVIALDGSEKMLAALLARLADRPDLRDRLTVLRADLTTPLPLREQVDVVFSVATFHWIPDHDALFKNLAAVLRPGGQLVFDCGGHGNIAAVERVLGDLVADRPPVWPFAAAEETADRLAAAGFVGVETSLDPDPTRLDDPATLRRFLETIILGMDLDRLPVDERAGFVNAVAERLPEPVIDYVRLTGTARRAG</sequence>
<feature type="domain" description="Methyltransferase" evidence="3">
    <location>
        <begin position="36"/>
        <end position="133"/>
    </location>
</feature>
<keyword evidence="5" id="KW-1185">Reference proteome</keyword>
<evidence type="ECO:0000313" key="4">
    <source>
        <dbReference type="EMBL" id="ONH31990.1"/>
    </source>
</evidence>
<dbReference type="InterPro" id="IPR029063">
    <property type="entry name" value="SAM-dependent_MTases_sf"/>
</dbReference>
<proteinExistence type="predicted"/>
<evidence type="ECO:0000256" key="2">
    <source>
        <dbReference type="ARBA" id="ARBA00022679"/>
    </source>
</evidence>
<protein>
    <submittedName>
        <fullName evidence="4">SAM-dependent methyltransferase</fullName>
    </submittedName>
</protein>
<dbReference type="PANTHER" id="PTHR43861">
    <property type="entry name" value="TRANS-ACONITATE 2-METHYLTRANSFERASE-RELATED"/>
    <property type="match status" value="1"/>
</dbReference>
<accession>A0A1V2IG71</accession>
<dbReference type="AlphaFoldDB" id="A0A1V2IG71"/>
<dbReference type="OrthoDB" id="9777638at2"/>
<dbReference type="GO" id="GO:0008168">
    <property type="term" value="F:methyltransferase activity"/>
    <property type="evidence" value="ECO:0007669"/>
    <property type="project" value="UniProtKB-KW"/>
</dbReference>
<dbReference type="SUPFAM" id="SSF53335">
    <property type="entry name" value="S-adenosyl-L-methionine-dependent methyltransferases"/>
    <property type="match status" value="1"/>
</dbReference>